<keyword evidence="5 6" id="KW-0012">Acyltransferase</keyword>
<keyword evidence="3 6" id="KW-0808">Transferase</keyword>
<reference evidence="7 8" key="1">
    <citation type="submission" date="2016-10" db="EMBL/GenBank/DDBJ databases">
        <authorList>
            <person name="Varghese N."/>
            <person name="Submissions S."/>
        </authorList>
    </citation>
    <scope>NUCLEOTIDE SEQUENCE [LARGE SCALE GENOMIC DNA]</scope>
    <source>
        <strain evidence="7 8">WCP15</strain>
    </source>
</reference>
<comment type="pathway">
    <text evidence="6">Amino-acid biosynthesis; L-arginine biosynthesis; L-ornithine and N-acetyl-L-glutamate from L-glutamate and N(2)-acetyl-L-ornithine (cyclic): step 1/1.</text>
</comment>
<evidence type="ECO:0000256" key="3">
    <source>
        <dbReference type="ARBA" id="ARBA00022679"/>
    </source>
</evidence>
<comment type="caution">
    <text evidence="6">Lacks conserved residue(s) required for the propagation of feature annotation.</text>
</comment>
<dbReference type="PANTHER" id="PTHR23100">
    <property type="entry name" value="ARGININE BIOSYNTHESIS BIFUNCTIONAL PROTEIN ARGJ"/>
    <property type="match status" value="1"/>
</dbReference>
<comment type="catalytic activity">
    <reaction evidence="6">
        <text>N(2)-acetyl-L-ornithine + L-glutamate = N-acetyl-L-glutamate + L-ornithine</text>
        <dbReference type="Rhea" id="RHEA:15349"/>
        <dbReference type="ChEBI" id="CHEBI:29985"/>
        <dbReference type="ChEBI" id="CHEBI:44337"/>
        <dbReference type="ChEBI" id="CHEBI:46911"/>
        <dbReference type="ChEBI" id="CHEBI:57805"/>
        <dbReference type="EC" id="2.3.1.35"/>
    </reaction>
</comment>
<evidence type="ECO:0000313" key="8">
    <source>
        <dbReference type="Proteomes" id="UP000199135"/>
    </source>
</evidence>
<feature type="site" description="Cleavage; by autolysis" evidence="6">
    <location>
        <begin position="215"/>
        <end position="216"/>
    </location>
</feature>
<keyword evidence="6" id="KW-0511">Multifunctional enzyme</keyword>
<dbReference type="InterPro" id="IPR016117">
    <property type="entry name" value="ArgJ-like_dom_sf"/>
</dbReference>
<gene>
    <name evidence="6" type="primary">argJ</name>
    <name evidence="7" type="ORF">SAMN05216447_101304</name>
</gene>
<feature type="chain" id="PRO_5044941561" description="Arginine biosynthesis bifunctional protein ArgJ alpha chain" evidence="6">
    <location>
        <begin position="1"/>
        <end position="215"/>
    </location>
</feature>
<evidence type="ECO:0000256" key="2">
    <source>
        <dbReference type="ARBA" id="ARBA00011475"/>
    </source>
</evidence>
<feature type="binding site" evidence="6">
    <location>
        <position position="205"/>
    </location>
    <ligand>
        <name>substrate</name>
    </ligand>
</feature>
<accession>A0A1H6HYN4</accession>
<feature type="binding site" evidence="6">
    <location>
        <position position="302"/>
    </location>
    <ligand>
        <name>substrate</name>
    </ligand>
</feature>
<feature type="site" description="Involved in the stabilization of negative charge on the oxyanion by the formation of the oxyanion hole" evidence="6">
    <location>
        <position position="135"/>
    </location>
</feature>
<feature type="site" description="Involved in the stabilization of negative charge on the oxyanion by the formation of the oxyanion hole" evidence="6">
    <location>
        <position position="134"/>
    </location>
</feature>
<feature type="chain" id="PRO_5044941560" description="Arginine biosynthesis bifunctional protein ArgJ beta chain" evidence="6">
    <location>
        <begin position="216"/>
        <end position="429"/>
    </location>
</feature>
<comment type="function">
    <text evidence="6">Catalyzes two activities which are involved in the cyclic version of arginine biosynthesis: the synthesis of N-acetylglutamate from glutamate and acetyl-CoA as the acetyl donor, and of ornithine by transacetylation between N(2)-acetylornithine and glutamate.</text>
</comment>
<sequence>MGSYSTITVPPTITDPASFGFASCEGGVCAAAGIKAAGVHANFRRNPNLKDLALVVADETCVCATTFTKNRFCSAPVQVSRQRAASGHARAIVLNSGNANAATGEQGLEVARASAEIVAREVGCDAEEVLLASTGVIGKPMKLELFQRGVPAAAARLDHSPKASHDAACAIMTRDTVPKETSMVGEVFCGKGDEPVTVHVGGIVKGSGMIEPNMATMLCVLSTDAALTVEAAQAALSAAVNVTYNKVTVDSDTSTNDSCFLLATGAAGGEPIEVGTPAFEQLAAAVRCACEDLARKIAADGEGATKLVTVDVVGAKTEKDADTVARAIANSPLVKTAIFGHDANWGRIAGAAGKCGVEFDQSDVDIDFMGVPVCRGGLTVPMDEDDMLRRFEEPEITIAVDLGMGKESARIWTCDLTHDYVAINGAYRK</sequence>
<dbReference type="PANTHER" id="PTHR23100:SF0">
    <property type="entry name" value="ARGININE BIOSYNTHESIS BIFUNCTIONAL PROTEIN ARGJ, MITOCHONDRIAL"/>
    <property type="match status" value="1"/>
</dbReference>
<proteinExistence type="inferred from homology"/>
<feature type="active site" description="Nucleophile" evidence="6">
    <location>
        <position position="216"/>
    </location>
</feature>
<dbReference type="HAMAP" id="MF_01106">
    <property type="entry name" value="ArgJ"/>
    <property type="match status" value="1"/>
</dbReference>
<keyword evidence="8" id="KW-1185">Reference proteome</keyword>
<dbReference type="Pfam" id="PF01960">
    <property type="entry name" value="ArgJ"/>
    <property type="match status" value="1"/>
</dbReference>
<comment type="caution">
    <text evidence="7">The sequence shown here is derived from an EMBL/GenBank/DDBJ whole genome shotgun (WGS) entry which is preliminary data.</text>
</comment>
<dbReference type="Gene3D" id="3.10.20.340">
    <property type="entry name" value="ArgJ beta chain, C-terminal domain"/>
    <property type="match status" value="1"/>
</dbReference>
<comment type="catalytic activity">
    <reaction evidence="6">
        <text>L-glutamate + acetyl-CoA = N-acetyl-L-glutamate + CoA + H(+)</text>
        <dbReference type="Rhea" id="RHEA:24292"/>
        <dbReference type="ChEBI" id="CHEBI:15378"/>
        <dbReference type="ChEBI" id="CHEBI:29985"/>
        <dbReference type="ChEBI" id="CHEBI:44337"/>
        <dbReference type="ChEBI" id="CHEBI:57287"/>
        <dbReference type="ChEBI" id="CHEBI:57288"/>
        <dbReference type="EC" id="2.3.1.1"/>
    </reaction>
</comment>
<feature type="binding site" evidence="6">
    <location>
        <position position="173"/>
    </location>
    <ligand>
        <name>substrate</name>
    </ligand>
</feature>
<organism evidence="7 8">
    <name type="scientific">Parafannyhessea umbonata</name>
    <dbReference type="NCBI Taxonomy" id="604330"/>
    <lineage>
        <taxon>Bacteria</taxon>
        <taxon>Bacillati</taxon>
        <taxon>Actinomycetota</taxon>
        <taxon>Coriobacteriia</taxon>
        <taxon>Coriobacteriales</taxon>
        <taxon>Atopobiaceae</taxon>
        <taxon>Parafannyhessea</taxon>
    </lineage>
</organism>
<comment type="pathway">
    <text evidence="6">Amino-acid biosynthesis; L-arginine biosynthesis; N(2)-acetyl-L-ornithine from L-glutamate: step 1/4.</text>
</comment>
<dbReference type="InterPro" id="IPR002813">
    <property type="entry name" value="Arg_biosynth_ArgJ"/>
</dbReference>
<name>A0A1H6HYN4_9ACTN</name>
<dbReference type="Gene3D" id="3.60.70.12">
    <property type="entry name" value="L-amino peptidase D-ALA esterase/amidase"/>
    <property type="match status" value="1"/>
</dbReference>
<evidence type="ECO:0000256" key="5">
    <source>
        <dbReference type="ARBA" id="ARBA00023315"/>
    </source>
</evidence>
<dbReference type="EC" id="2.3.1.1" evidence="6"/>
<evidence type="ECO:0000313" key="7">
    <source>
        <dbReference type="EMBL" id="SEH39297.1"/>
    </source>
</evidence>
<evidence type="ECO:0000256" key="6">
    <source>
        <dbReference type="HAMAP-Rule" id="MF_01106"/>
    </source>
</evidence>
<comment type="subcellular location">
    <subcellularLocation>
        <location evidence="6">Cytoplasm</location>
    </subcellularLocation>
</comment>
<keyword evidence="6" id="KW-0963">Cytoplasm</keyword>
<dbReference type="SUPFAM" id="SSF56266">
    <property type="entry name" value="DmpA/ArgJ-like"/>
    <property type="match status" value="1"/>
</dbReference>
<evidence type="ECO:0000256" key="1">
    <source>
        <dbReference type="ARBA" id="ARBA00006774"/>
    </source>
</evidence>
<keyword evidence="4 6" id="KW-0068">Autocatalytic cleavage</keyword>
<dbReference type="NCBIfam" id="TIGR00120">
    <property type="entry name" value="ArgJ"/>
    <property type="match status" value="1"/>
</dbReference>
<dbReference type="Proteomes" id="UP000199135">
    <property type="component" value="Unassembled WGS sequence"/>
</dbReference>
<feature type="binding site" evidence="6">
    <location>
        <position position="216"/>
    </location>
    <ligand>
        <name>substrate</name>
    </ligand>
</feature>
<comment type="subunit">
    <text evidence="2 6">Heterotetramer of two alpha and two beta chains.</text>
</comment>
<dbReference type="InterPro" id="IPR042195">
    <property type="entry name" value="ArgJ_beta_C"/>
</dbReference>
<dbReference type="NCBIfam" id="NF003802">
    <property type="entry name" value="PRK05388.1"/>
    <property type="match status" value="1"/>
</dbReference>
<keyword evidence="6" id="KW-0055">Arginine biosynthesis</keyword>
<protein>
    <recommendedName>
        <fullName evidence="6">Arginine biosynthesis bifunctional protein ArgJ</fullName>
    </recommendedName>
    <domain>
        <recommendedName>
            <fullName evidence="6">Glutamate N-acetyltransferase</fullName>
            <ecNumber evidence="6">2.3.1.35</ecNumber>
        </recommendedName>
        <alternativeName>
            <fullName evidence="6">Ornithine acetyltransferase</fullName>
            <shortName evidence="6">OATase</shortName>
        </alternativeName>
        <alternativeName>
            <fullName evidence="6">Ornithine transacetylase</fullName>
        </alternativeName>
    </domain>
    <domain>
        <recommendedName>
            <fullName evidence="6">Amino-acid acetyltransferase</fullName>
            <ecNumber evidence="6">2.3.1.1</ecNumber>
        </recommendedName>
        <alternativeName>
            <fullName evidence="6">N-acetylglutamate synthase</fullName>
            <shortName evidence="6">AGSase</shortName>
        </alternativeName>
    </domain>
    <component>
        <recommendedName>
            <fullName evidence="6">Arginine biosynthesis bifunctional protein ArgJ alpha chain</fullName>
        </recommendedName>
    </component>
    <component>
        <recommendedName>
            <fullName evidence="6">Arginine biosynthesis bifunctional protein ArgJ beta chain</fullName>
        </recommendedName>
    </component>
</protein>
<dbReference type="EC" id="2.3.1.35" evidence="6"/>
<evidence type="ECO:0000256" key="4">
    <source>
        <dbReference type="ARBA" id="ARBA00022813"/>
    </source>
</evidence>
<dbReference type="RefSeq" id="WP_078686526.1">
    <property type="nucleotide sequence ID" value="NZ_FNWT01000001.1"/>
</dbReference>
<dbReference type="EMBL" id="FNWT01000001">
    <property type="protein sequence ID" value="SEH39297.1"/>
    <property type="molecule type" value="Genomic_DNA"/>
</dbReference>
<keyword evidence="6" id="KW-0028">Amino-acid biosynthesis</keyword>
<dbReference type="CDD" id="cd02152">
    <property type="entry name" value="OAT"/>
    <property type="match status" value="1"/>
</dbReference>
<comment type="similarity">
    <text evidence="1 6">Belongs to the ArgJ family.</text>
</comment>
<feature type="binding site" evidence="6">
    <location>
        <position position="424"/>
    </location>
    <ligand>
        <name>substrate</name>
    </ligand>
</feature>